<keyword evidence="3" id="KW-1185">Reference proteome</keyword>
<dbReference type="Gramene" id="Psat02G0126800-T1">
    <property type="protein sequence ID" value="KAI5434350.1"/>
    <property type="gene ID" value="KIW84_021268"/>
</dbReference>
<dbReference type="Pfam" id="PF24924">
    <property type="entry name" value="DUF7745"/>
    <property type="match status" value="1"/>
</dbReference>
<accession>A0A9D4YB84</accession>
<evidence type="ECO:0000313" key="3">
    <source>
        <dbReference type="Proteomes" id="UP001058974"/>
    </source>
</evidence>
<dbReference type="InterPro" id="IPR056647">
    <property type="entry name" value="DUF7745"/>
</dbReference>
<dbReference type="EMBL" id="JAMSHJ010000002">
    <property type="protein sequence ID" value="KAI5434350.1"/>
    <property type="molecule type" value="Genomic_DNA"/>
</dbReference>
<evidence type="ECO:0000313" key="2">
    <source>
        <dbReference type="EMBL" id="KAI5434350.1"/>
    </source>
</evidence>
<dbReference type="Proteomes" id="UP001058974">
    <property type="component" value="Chromosome 2"/>
</dbReference>
<evidence type="ECO:0000259" key="1">
    <source>
        <dbReference type="Pfam" id="PF24924"/>
    </source>
</evidence>
<dbReference type="PANTHER" id="PTHR48154">
    <property type="entry name" value="PROTEIN, PUTATIVE-RELATED"/>
    <property type="match status" value="1"/>
</dbReference>
<protein>
    <recommendedName>
        <fullName evidence="1">DUF7745 domain-containing protein</fullName>
    </recommendedName>
</protein>
<sequence length="162" mass="18475">MLEEYSHIFGVEIKDQVPFISTKELPKSHLLAEALHLEKKEVKLNLNPKGRTHGFTLKFLVEKAIAFADVGNWIAFNAIFALPIHGIVLLPSMEHFVDLTSIHIFLSKNPVPTLLVDTYYNEVYEARSGQGTSEGPRAWKLLQKLQRRSKVLMESRYLIDTS</sequence>
<dbReference type="PANTHER" id="PTHR48154:SF1">
    <property type="entry name" value="PROTEIN, PUTATIVE-RELATED"/>
    <property type="match status" value="1"/>
</dbReference>
<name>A0A9D4YB84_PEA</name>
<proteinExistence type="predicted"/>
<organism evidence="2 3">
    <name type="scientific">Pisum sativum</name>
    <name type="common">Garden pea</name>
    <name type="synonym">Lathyrus oleraceus</name>
    <dbReference type="NCBI Taxonomy" id="3888"/>
    <lineage>
        <taxon>Eukaryota</taxon>
        <taxon>Viridiplantae</taxon>
        <taxon>Streptophyta</taxon>
        <taxon>Embryophyta</taxon>
        <taxon>Tracheophyta</taxon>
        <taxon>Spermatophyta</taxon>
        <taxon>Magnoliopsida</taxon>
        <taxon>eudicotyledons</taxon>
        <taxon>Gunneridae</taxon>
        <taxon>Pentapetalae</taxon>
        <taxon>rosids</taxon>
        <taxon>fabids</taxon>
        <taxon>Fabales</taxon>
        <taxon>Fabaceae</taxon>
        <taxon>Papilionoideae</taxon>
        <taxon>50 kb inversion clade</taxon>
        <taxon>NPAAA clade</taxon>
        <taxon>Hologalegina</taxon>
        <taxon>IRL clade</taxon>
        <taxon>Fabeae</taxon>
        <taxon>Lathyrus</taxon>
    </lineage>
</organism>
<reference evidence="2 3" key="1">
    <citation type="journal article" date="2022" name="Nat. Genet.">
        <title>Improved pea reference genome and pan-genome highlight genomic features and evolutionary characteristics.</title>
        <authorList>
            <person name="Yang T."/>
            <person name="Liu R."/>
            <person name="Luo Y."/>
            <person name="Hu S."/>
            <person name="Wang D."/>
            <person name="Wang C."/>
            <person name="Pandey M.K."/>
            <person name="Ge S."/>
            <person name="Xu Q."/>
            <person name="Li N."/>
            <person name="Li G."/>
            <person name="Huang Y."/>
            <person name="Saxena R.K."/>
            <person name="Ji Y."/>
            <person name="Li M."/>
            <person name="Yan X."/>
            <person name="He Y."/>
            <person name="Liu Y."/>
            <person name="Wang X."/>
            <person name="Xiang C."/>
            <person name="Varshney R.K."/>
            <person name="Ding H."/>
            <person name="Gao S."/>
            <person name="Zong X."/>
        </authorList>
    </citation>
    <scope>NUCLEOTIDE SEQUENCE [LARGE SCALE GENOMIC DNA]</scope>
    <source>
        <strain evidence="2 3">cv. Zhongwan 6</strain>
    </source>
</reference>
<gene>
    <name evidence="2" type="ORF">KIW84_021268</name>
</gene>
<comment type="caution">
    <text evidence="2">The sequence shown here is derived from an EMBL/GenBank/DDBJ whole genome shotgun (WGS) entry which is preliminary data.</text>
</comment>
<dbReference type="AlphaFoldDB" id="A0A9D4YB84"/>
<feature type="domain" description="DUF7745" evidence="1">
    <location>
        <begin position="2"/>
        <end position="121"/>
    </location>
</feature>